<feature type="chain" id="PRO_5032544970" description="Outer membrane protein beta-barrel domain-containing protein" evidence="1">
    <location>
        <begin position="20"/>
        <end position="240"/>
    </location>
</feature>
<protein>
    <recommendedName>
        <fullName evidence="4">Outer membrane protein beta-barrel domain-containing protein</fullName>
    </recommendedName>
</protein>
<dbReference type="Proteomes" id="UP000539265">
    <property type="component" value="Unassembled WGS sequence"/>
</dbReference>
<accession>A0A839SAR7</accession>
<dbReference type="AlphaFoldDB" id="A0A839SAR7"/>
<evidence type="ECO:0008006" key="4">
    <source>
        <dbReference type="Google" id="ProtNLM"/>
    </source>
</evidence>
<evidence type="ECO:0000313" key="3">
    <source>
        <dbReference type="Proteomes" id="UP000539265"/>
    </source>
</evidence>
<keyword evidence="1" id="KW-0732">Signal</keyword>
<organism evidence="2 3">
    <name type="scientific">Mucilaginibacter gotjawali</name>
    <dbReference type="NCBI Taxonomy" id="1550579"/>
    <lineage>
        <taxon>Bacteria</taxon>
        <taxon>Pseudomonadati</taxon>
        <taxon>Bacteroidota</taxon>
        <taxon>Sphingobacteriia</taxon>
        <taxon>Sphingobacteriales</taxon>
        <taxon>Sphingobacteriaceae</taxon>
        <taxon>Mucilaginibacter</taxon>
    </lineage>
</organism>
<proteinExistence type="predicted"/>
<evidence type="ECO:0000256" key="1">
    <source>
        <dbReference type="SAM" id="SignalP"/>
    </source>
</evidence>
<dbReference type="EMBL" id="JACHWX010000002">
    <property type="protein sequence ID" value="MBB3054688.1"/>
    <property type="molecule type" value="Genomic_DNA"/>
</dbReference>
<evidence type="ECO:0000313" key="2">
    <source>
        <dbReference type="EMBL" id="MBB3054688.1"/>
    </source>
</evidence>
<dbReference type="OrthoDB" id="648040at2"/>
<reference evidence="2" key="1">
    <citation type="submission" date="2020-08" db="EMBL/GenBank/DDBJ databases">
        <title>Genomic Encyclopedia of Type Strains, Phase III (KMG-III): the genomes of soil and plant-associated and newly described type strains.</title>
        <authorList>
            <person name="Whitman W."/>
        </authorList>
    </citation>
    <scope>NUCLEOTIDE SEQUENCE [LARGE SCALE GENOMIC DNA]</scope>
    <source>
        <strain evidence="2">CECT 8628</strain>
    </source>
</reference>
<name>A0A839SAR7_9SPHI</name>
<sequence>MKKYILFFAVVFIATAVKAQSGYNYQEWGIGGGVSWERGYTNITTQYSHPAFNLNVVYNYNPYLPVEAEIQIGQLSGGGNSPKQDPYGRHYTNNYKAIIFHADFQLGAGIDYSNDWFLQIVKDFYIGSGVGFISNTNTVQRNSIYQPSYVFPGNNNSVDIMVPIRFGYEFKIFDEYNEPAYAIDIGYIHTLAFGEGLDGYNDPSSKFKNNAIDQYRQFNITFKYYFGRVVSFNKLIREFH</sequence>
<gene>
    <name evidence="2" type="ORF">FHS11_001098</name>
</gene>
<feature type="signal peptide" evidence="1">
    <location>
        <begin position="1"/>
        <end position="19"/>
    </location>
</feature>
<keyword evidence="3" id="KW-1185">Reference proteome</keyword>
<dbReference type="RefSeq" id="WP_157750753.1">
    <property type="nucleotide sequence ID" value="NZ_AP017313.1"/>
</dbReference>
<comment type="caution">
    <text evidence="2">The sequence shown here is derived from an EMBL/GenBank/DDBJ whole genome shotgun (WGS) entry which is preliminary data.</text>
</comment>